<sequence length="327" mass="36252">MEKVEDEAIWLTIGDAAQRTGVNPVTLRAWQRRFGLVVPKRTPKGHRLYGESHLAQIEEILFWLNQGVAISKVKPLLKSSQTQAAAKPLAKQALTAEEQNLWLDHIEYLNQSCLDFNAAALNVKLTELSGLYPFSVLKNGLYWPWLNGLEGLLLGRPDAACIETWVIDELSARIAKRRLAQLQADAQQPCLLVELQGAKPINSLIMSLELSAYHVNHNLVKVTNVSELHFIVQRLNCSQVFLLPQPQMTSTETQALQDFMTSAGAKVYLVGSYAKVVNQALGIAHCDTVQLLVQCGIAVPKQTPFSQPILSDTNTNTNTDTDTESEK</sequence>
<dbReference type="SUPFAM" id="SSF46955">
    <property type="entry name" value="Putative DNA-binding domain"/>
    <property type="match status" value="1"/>
</dbReference>
<dbReference type="Proteomes" id="UP000887104">
    <property type="component" value="Unassembled WGS sequence"/>
</dbReference>
<dbReference type="PROSITE" id="PS50937">
    <property type="entry name" value="HTH_MERR_2"/>
    <property type="match status" value="1"/>
</dbReference>
<evidence type="ECO:0000256" key="1">
    <source>
        <dbReference type="ARBA" id="ARBA00023015"/>
    </source>
</evidence>
<dbReference type="CDD" id="cd01104">
    <property type="entry name" value="HTH_MlrA-CarA"/>
    <property type="match status" value="1"/>
</dbReference>
<dbReference type="Pfam" id="PF13411">
    <property type="entry name" value="MerR_1"/>
    <property type="match status" value="1"/>
</dbReference>
<dbReference type="Gene3D" id="1.10.1660.10">
    <property type="match status" value="1"/>
</dbReference>
<dbReference type="PANTHER" id="PTHR30204">
    <property type="entry name" value="REDOX-CYCLING DRUG-SENSING TRANSCRIPTIONAL ACTIVATOR SOXR"/>
    <property type="match status" value="1"/>
</dbReference>
<dbReference type="PANTHER" id="PTHR30204:SF67">
    <property type="entry name" value="HTH-TYPE TRANSCRIPTIONAL REGULATOR MLRA-RELATED"/>
    <property type="match status" value="1"/>
</dbReference>
<name>A0ABQ4P2L6_9GAMM</name>
<evidence type="ECO:0000256" key="3">
    <source>
        <dbReference type="ARBA" id="ARBA00023163"/>
    </source>
</evidence>
<organism evidence="6 7">
    <name type="scientific">Shewanella sairae</name>
    <dbReference type="NCBI Taxonomy" id="190310"/>
    <lineage>
        <taxon>Bacteria</taxon>
        <taxon>Pseudomonadati</taxon>
        <taxon>Pseudomonadota</taxon>
        <taxon>Gammaproteobacteria</taxon>
        <taxon>Alteromonadales</taxon>
        <taxon>Shewanellaceae</taxon>
        <taxon>Shewanella</taxon>
    </lineage>
</organism>
<evidence type="ECO:0000259" key="5">
    <source>
        <dbReference type="PROSITE" id="PS50937"/>
    </source>
</evidence>
<evidence type="ECO:0000313" key="7">
    <source>
        <dbReference type="Proteomes" id="UP000887104"/>
    </source>
</evidence>
<accession>A0ABQ4P2L6</accession>
<dbReference type="EMBL" id="BPEY01000007">
    <property type="protein sequence ID" value="GIU41753.1"/>
    <property type="molecule type" value="Genomic_DNA"/>
</dbReference>
<evidence type="ECO:0000256" key="2">
    <source>
        <dbReference type="ARBA" id="ARBA00023125"/>
    </source>
</evidence>
<keyword evidence="1" id="KW-0805">Transcription regulation</keyword>
<dbReference type="SMART" id="SM00422">
    <property type="entry name" value="HTH_MERR"/>
    <property type="match status" value="1"/>
</dbReference>
<keyword evidence="7" id="KW-1185">Reference proteome</keyword>
<comment type="caution">
    <text evidence="6">The sequence shown here is derived from an EMBL/GenBank/DDBJ whole genome shotgun (WGS) entry which is preliminary data.</text>
</comment>
<feature type="domain" description="HTH merR-type" evidence="5">
    <location>
        <begin position="10"/>
        <end position="79"/>
    </location>
</feature>
<dbReference type="PROSITE" id="PS00552">
    <property type="entry name" value="HTH_MERR_1"/>
    <property type="match status" value="1"/>
</dbReference>
<dbReference type="RefSeq" id="WP_220779414.1">
    <property type="nucleotide sequence ID" value="NZ_BPEY01000007.1"/>
</dbReference>
<dbReference type="InterPro" id="IPR047057">
    <property type="entry name" value="MerR_fam"/>
</dbReference>
<dbReference type="InterPro" id="IPR009061">
    <property type="entry name" value="DNA-bd_dom_put_sf"/>
</dbReference>
<proteinExistence type="predicted"/>
<keyword evidence="3" id="KW-0804">Transcription</keyword>
<evidence type="ECO:0000313" key="6">
    <source>
        <dbReference type="EMBL" id="GIU41753.1"/>
    </source>
</evidence>
<keyword evidence="2" id="KW-0238">DNA-binding</keyword>
<feature type="region of interest" description="Disordered" evidence="4">
    <location>
        <begin position="308"/>
        <end position="327"/>
    </location>
</feature>
<evidence type="ECO:0000256" key="4">
    <source>
        <dbReference type="SAM" id="MobiDB-lite"/>
    </source>
</evidence>
<dbReference type="InterPro" id="IPR000551">
    <property type="entry name" value="MerR-type_HTH_dom"/>
</dbReference>
<gene>
    <name evidence="6" type="ORF">TUM4438_06750</name>
</gene>
<reference evidence="6" key="1">
    <citation type="submission" date="2021-05" db="EMBL/GenBank/DDBJ databases">
        <title>Molecular characterization for Shewanella algae harboring chromosomal blaOXA-55-like strains isolated from clinical and environment sample.</title>
        <authorList>
            <person name="Ohama Y."/>
            <person name="Aoki K."/>
            <person name="Harada S."/>
            <person name="Moriya K."/>
            <person name="Ishii Y."/>
            <person name="Tateda K."/>
        </authorList>
    </citation>
    <scope>NUCLEOTIDE SEQUENCE</scope>
    <source>
        <strain evidence="6">JCM 11563</strain>
    </source>
</reference>
<protein>
    <submittedName>
        <fullName evidence="6">Helix-turn-helix-type transcriptional regulator</fullName>
    </submittedName>
</protein>